<sequence length="300" mass="34465">MDLFNIPKKVNRHVLKALCALSGGDSTQVVVLADIINQVKHQMKNLVPVQNLDNTVQKSLKNLSEIGLIERHGMYRYALGRCATVIPGPPTQPNSRTPDRRVFRGNDPRRCSRSNLDPNMKRGHGWSDEDSLSGDEFDRTRKRLRTNNKQVRHCGRWAYLPRVRQHRTQHRYDLNFNLNTTEIDPAFVSEDLYSLDHPLTQLQEYRISRDCPQFSFGVVSSDITHNVPMDFSLANVTPTPSLEVAEINDDVKKIVAVREIIETPPLQQNEKENTNTDNELEEYEERDEAVQTEVKPEHST</sequence>
<evidence type="ECO:0000256" key="1">
    <source>
        <dbReference type="SAM" id="MobiDB-lite"/>
    </source>
</evidence>
<proteinExistence type="evidence at transcript level"/>
<name>W8BTQ3_CERCA</name>
<accession>W8BTQ3</accession>
<dbReference type="AlphaFoldDB" id="W8BTQ3"/>
<feature type="compositionally biased region" description="Acidic residues" evidence="1">
    <location>
        <begin position="278"/>
        <end position="287"/>
    </location>
</feature>
<feature type="region of interest" description="Disordered" evidence="1">
    <location>
        <begin position="263"/>
        <end position="300"/>
    </location>
</feature>
<feature type="compositionally biased region" description="Basic and acidic residues" evidence="1">
    <location>
        <begin position="97"/>
        <end position="110"/>
    </location>
</feature>
<evidence type="ECO:0000313" key="2">
    <source>
        <dbReference type="EMBL" id="JAC00349.1"/>
    </source>
</evidence>
<organism evidence="2">
    <name type="scientific">Ceratitis capitata</name>
    <name type="common">Mediterranean fruit fly</name>
    <name type="synonym">Tephritis capitata</name>
    <dbReference type="NCBI Taxonomy" id="7213"/>
    <lineage>
        <taxon>Eukaryota</taxon>
        <taxon>Metazoa</taxon>
        <taxon>Ecdysozoa</taxon>
        <taxon>Arthropoda</taxon>
        <taxon>Hexapoda</taxon>
        <taxon>Insecta</taxon>
        <taxon>Pterygota</taxon>
        <taxon>Neoptera</taxon>
        <taxon>Endopterygota</taxon>
        <taxon>Diptera</taxon>
        <taxon>Brachycera</taxon>
        <taxon>Muscomorpha</taxon>
        <taxon>Tephritoidea</taxon>
        <taxon>Tephritidae</taxon>
        <taxon>Ceratitis</taxon>
        <taxon>Ceratitis</taxon>
    </lineage>
</organism>
<reference evidence="2" key="2">
    <citation type="journal article" date="2014" name="BMC Genomics">
        <title>A genomic perspective to assessing quality of mass-reared SIT flies used in Mediterranean fruit fly (Ceratitis capitata) eradication in California.</title>
        <authorList>
            <person name="Calla B."/>
            <person name="Hall B."/>
            <person name="Hou S."/>
            <person name="Geib S.M."/>
        </authorList>
    </citation>
    <scope>NUCLEOTIDE SEQUENCE</scope>
</reference>
<protein>
    <submittedName>
        <fullName evidence="2">Uncharacterized protein</fullName>
    </submittedName>
</protein>
<reference evidence="2" key="1">
    <citation type="submission" date="2013-07" db="EMBL/GenBank/DDBJ databases">
        <authorList>
            <person name="Geib S."/>
        </authorList>
    </citation>
    <scope>NUCLEOTIDE SEQUENCE</scope>
</reference>
<feature type="region of interest" description="Disordered" evidence="1">
    <location>
        <begin position="87"/>
        <end position="140"/>
    </location>
</feature>
<dbReference type="EMBL" id="GAMC01006207">
    <property type="protein sequence ID" value="JAC00349.1"/>
    <property type="molecule type" value="mRNA"/>
</dbReference>